<evidence type="ECO:0000256" key="2">
    <source>
        <dbReference type="SAM" id="SignalP"/>
    </source>
</evidence>
<dbReference type="Pfam" id="PF03382">
    <property type="entry name" value="DUF285"/>
    <property type="match status" value="2"/>
</dbReference>
<dbReference type="InterPro" id="IPR026444">
    <property type="entry name" value="Secre_tail"/>
</dbReference>
<name>A0ABR8ZGK1_9FLAO</name>
<dbReference type="EMBL" id="JACYFS010000009">
    <property type="protein sequence ID" value="MBD8084414.1"/>
    <property type="molecule type" value="Genomic_DNA"/>
</dbReference>
<dbReference type="InterPro" id="IPR005046">
    <property type="entry name" value="DUF285"/>
</dbReference>
<feature type="domain" description="Secretion system C-terminal sorting" evidence="3">
    <location>
        <begin position="535"/>
        <end position="596"/>
    </location>
</feature>
<evidence type="ECO:0000259" key="3">
    <source>
        <dbReference type="Pfam" id="PF18962"/>
    </source>
</evidence>
<feature type="signal peptide" evidence="2">
    <location>
        <begin position="1"/>
        <end position="19"/>
    </location>
</feature>
<dbReference type="InterPro" id="IPR011889">
    <property type="entry name" value="Liste_lipo_26"/>
</dbReference>
<proteinExistence type="predicted"/>
<dbReference type="Pfam" id="PF18962">
    <property type="entry name" value="Por_Secre_tail"/>
    <property type="match status" value="1"/>
</dbReference>
<reference evidence="4 5" key="1">
    <citation type="submission" date="2020-09" db="EMBL/GenBank/DDBJ databases">
        <title>Genome seq and assembly of Chryseobacterium sp.</title>
        <authorList>
            <person name="Chhetri G."/>
        </authorList>
    </citation>
    <scope>NUCLEOTIDE SEQUENCE [LARGE SCALE GENOMIC DNA]</scope>
    <source>
        <strain evidence="4 5">GCR10</strain>
    </source>
</reference>
<evidence type="ECO:0000256" key="1">
    <source>
        <dbReference type="ARBA" id="ARBA00022729"/>
    </source>
</evidence>
<organism evidence="4 5">
    <name type="scientific">Chryseobacterium caseinilyticum</name>
    <dbReference type="NCBI Taxonomy" id="2771428"/>
    <lineage>
        <taxon>Bacteria</taxon>
        <taxon>Pseudomonadati</taxon>
        <taxon>Bacteroidota</taxon>
        <taxon>Flavobacteriia</taxon>
        <taxon>Flavobacteriales</taxon>
        <taxon>Weeksellaceae</taxon>
        <taxon>Chryseobacterium group</taxon>
        <taxon>Chryseobacterium</taxon>
    </lineage>
</organism>
<evidence type="ECO:0000313" key="5">
    <source>
        <dbReference type="Proteomes" id="UP000637299"/>
    </source>
</evidence>
<sequence>MKKSLFTLIITLLCFFPKAQDEFITTWKPGNESTQQISSGVISTSTQIWFPGRGSNFNVSWEEIGHPSHNGSLSNISSTLNFLIDFGTPLNPIGANATYRVKVSNGNGTFQRVKFYQPVGAIFFGDAKKILKIEHWGNIIWDNMDFAYASCPNLDMTATDIPNLTQVTSFEGVFFSCSSLVGNSSFNNWNTSNVTDLQASFSNCPLFNQPLGNWDTSNVTRMILTFAMSPSFNQDINSWDTSSVQFFNAMFLNANAFNQPLENWDMSSAIEIELMFSGAVSFNKPIGNWNTANVTDFQRTFLNATAFNQPIGNWDTSSGIYMNSMFQNATAFNQNISDWNTGNVIHLNSMFQNATSFNQNISNWNTSNVIFIYSMFQNATSFNQNISNWNTSNVTLMNSMFQNATAFNQNISSWNTSQVSNMNNMFTGATVFNQNLGNWNLSSLTSASGILQNSGLNCQNYDSTLYGWSLNPATPSNINISSTSPMIYTHPAAVTARNYLITNKGWTITGDSYDDKCVSALSTKENTIQSDVSFYPNPASDFIYFKNVKDGVSYTIFDNSGRIVLQNNLDKDQIDIRMLIKGNYIIHLKTKSSVKNFKFIKN</sequence>
<dbReference type="Proteomes" id="UP000637299">
    <property type="component" value="Unassembled WGS sequence"/>
</dbReference>
<dbReference type="NCBIfam" id="TIGR04183">
    <property type="entry name" value="Por_Secre_tail"/>
    <property type="match status" value="1"/>
</dbReference>
<dbReference type="NCBIfam" id="TIGR02167">
    <property type="entry name" value="Liste_lipo_26"/>
    <property type="match status" value="6"/>
</dbReference>
<evidence type="ECO:0000313" key="4">
    <source>
        <dbReference type="EMBL" id="MBD8084414.1"/>
    </source>
</evidence>
<accession>A0ABR8ZGK1</accession>
<dbReference type="SUPFAM" id="SSF141571">
    <property type="entry name" value="Pentapeptide repeat-like"/>
    <property type="match status" value="1"/>
</dbReference>
<keyword evidence="5" id="KW-1185">Reference proteome</keyword>
<comment type="caution">
    <text evidence="4">The sequence shown here is derived from an EMBL/GenBank/DDBJ whole genome shotgun (WGS) entry which is preliminary data.</text>
</comment>
<keyword evidence="1 2" id="KW-0732">Signal</keyword>
<protein>
    <submittedName>
        <fullName evidence="4">BspA family leucine-rich repeat surface protein</fullName>
    </submittedName>
</protein>
<gene>
    <name evidence="4" type="ORF">IC610_18565</name>
</gene>
<dbReference type="RefSeq" id="WP_191738184.1">
    <property type="nucleotide sequence ID" value="NZ_JACYFS010000009.1"/>
</dbReference>
<feature type="chain" id="PRO_5046344596" evidence="2">
    <location>
        <begin position="20"/>
        <end position="602"/>
    </location>
</feature>